<protein>
    <submittedName>
        <fullName evidence="2">Stage II sporulation protein M</fullName>
    </submittedName>
</protein>
<feature type="transmembrane region" description="Helical" evidence="1">
    <location>
        <begin position="70"/>
        <end position="94"/>
    </location>
</feature>
<dbReference type="AlphaFoldDB" id="A0A7J2TGL0"/>
<sequence length="175" mass="19588">MLKPIFTLLSILFLGSCYLGYYFAELYPEKAREELELLEEFFEPLVSASPIEIFFLIFLNNTIKSFSAMVLGAFLGIVPIVFIFLNGFLIGIFASLVGKKIGILNFILLLSPHGILEIPAVILACSYGVRLGILLLRDRKGFWGHFKKSVEKFFKIVAPMLFIAAVIETSLIALT</sequence>
<feature type="transmembrane region" description="Helical" evidence="1">
    <location>
        <begin position="156"/>
        <end position="174"/>
    </location>
</feature>
<feature type="transmembrane region" description="Helical" evidence="1">
    <location>
        <begin position="5"/>
        <end position="24"/>
    </location>
</feature>
<evidence type="ECO:0000256" key="1">
    <source>
        <dbReference type="SAM" id="Phobius"/>
    </source>
</evidence>
<dbReference type="PANTHER" id="PTHR35337">
    <property type="entry name" value="SLR1478 PROTEIN"/>
    <property type="match status" value="1"/>
</dbReference>
<proteinExistence type="predicted"/>
<comment type="caution">
    <text evidence="2">The sequence shown here is derived from an EMBL/GenBank/DDBJ whole genome shotgun (WGS) entry which is preliminary data.</text>
</comment>
<name>A0A7J2TGL0_ARCFL</name>
<gene>
    <name evidence="2" type="ORF">ENP88_01675</name>
</gene>
<reference evidence="2" key="1">
    <citation type="journal article" date="2020" name="mSystems">
        <title>Genome- and Community-Level Interaction Insights into Carbon Utilization and Element Cycling Functions of Hydrothermarchaeota in Hydrothermal Sediment.</title>
        <authorList>
            <person name="Zhou Z."/>
            <person name="Liu Y."/>
            <person name="Xu W."/>
            <person name="Pan J."/>
            <person name="Luo Z.H."/>
            <person name="Li M."/>
        </authorList>
    </citation>
    <scope>NUCLEOTIDE SEQUENCE [LARGE SCALE GENOMIC DNA]</scope>
    <source>
        <strain evidence="2">SpSt-26</strain>
    </source>
</reference>
<keyword evidence="1" id="KW-1133">Transmembrane helix</keyword>
<dbReference type="InterPro" id="IPR002798">
    <property type="entry name" value="SpoIIM-like"/>
</dbReference>
<keyword evidence="1" id="KW-0472">Membrane</keyword>
<dbReference type="EMBL" id="DSLA01000029">
    <property type="protein sequence ID" value="HEH34869.1"/>
    <property type="molecule type" value="Genomic_DNA"/>
</dbReference>
<evidence type="ECO:0000313" key="2">
    <source>
        <dbReference type="EMBL" id="HEH34869.1"/>
    </source>
</evidence>
<feature type="transmembrane region" description="Helical" evidence="1">
    <location>
        <begin position="44"/>
        <end position="63"/>
    </location>
</feature>
<dbReference type="PROSITE" id="PS51257">
    <property type="entry name" value="PROKAR_LIPOPROTEIN"/>
    <property type="match status" value="1"/>
</dbReference>
<feature type="transmembrane region" description="Helical" evidence="1">
    <location>
        <begin position="114"/>
        <end position="136"/>
    </location>
</feature>
<accession>A0A7J2TGL0</accession>
<dbReference type="PANTHER" id="PTHR35337:SF1">
    <property type="entry name" value="SLR1478 PROTEIN"/>
    <property type="match status" value="1"/>
</dbReference>
<keyword evidence="1" id="KW-0812">Transmembrane</keyword>
<organism evidence="2">
    <name type="scientific">Archaeoglobus fulgidus</name>
    <dbReference type="NCBI Taxonomy" id="2234"/>
    <lineage>
        <taxon>Archaea</taxon>
        <taxon>Methanobacteriati</taxon>
        <taxon>Methanobacteriota</taxon>
        <taxon>Archaeoglobi</taxon>
        <taxon>Archaeoglobales</taxon>
        <taxon>Archaeoglobaceae</taxon>
        <taxon>Archaeoglobus</taxon>
    </lineage>
</organism>
<dbReference type="Pfam" id="PF01944">
    <property type="entry name" value="SpoIIM"/>
    <property type="match status" value="1"/>
</dbReference>